<reference evidence="1 2" key="1">
    <citation type="journal article" date="2017" name="Int. J. Syst. Evol. Microbiol.">
        <title>Roseitalea porphyridii gen. nov., sp. nov., isolated from a red alga, and reclassification of Hoeflea suaedae Chung et al. 2013 as Pseudohoeflea suaedae gen. nov., comb. nov.</title>
        <authorList>
            <person name="Hyeon J.W."/>
            <person name="Jeong S.E."/>
            <person name="Baek K."/>
            <person name="Jeon C.O."/>
        </authorList>
    </citation>
    <scope>NUCLEOTIDE SEQUENCE [LARGE SCALE GENOMIC DNA]</scope>
    <source>
        <strain evidence="1 2">MA7-20</strain>
    </source>
</reference>
<name>A0A4P6UW35_9HYPH</name>
<dbReference type="EMBL" id="CP036532">
    <property type="protein sequence ID" value="QBK29427.1"/>
    <property type="molecule type" value="Genomic_DNA"/>
</dbReference>
<evidence type="ECO:0000313" key="1">
    <source>
        <dbReference type="EMBL" id="QBK29427.1"/>
    </source>
</evidence>
<sequence length="267" mass="27970">MAGTDIGRRRLRQLGYAMRRPAGFGRCWLPEADGRVEGGRPKAGQGDRLELSHGKRTSTLTCSATRDDSIGGTTMALGMANMNSLPALLLAGVLCSAAAPGWAQETATPTPSRSSESFADWNVDCTLATAPAQDGEEGTQSPPRRVCEAVQVYSSSNTGAEIARLAFGYGGEEDGLVMAMRMVADVSFDSAPALVSGDQTLLEGRVTRCAGGFCFVQFEDAEDVAGLLLDNENPAVRYPVASGQLLAISVSSDGLTEALDTLAARSR</sequence>
<evidence type="ECO:0000313" key="2">
    <source>
        <dbReference type="Proteomes" id="UP000293719"/>
    </source>
</evidence>
<dbReference type="Gene3D" id="2.60.40.1880">
    <property type="entry name" value="Invasion associated locus B (IalB) protein"/>
    <property type="match status" value="1"/>
</dbReference>
<dbReference type="AlphaFoldDB" id="A0A4P6UW35"/>
<protein>
    <recommendedName>
        <fullName evidence="3">Invasion associated locus B family protein</fullName>
    </recommendedName>
</protein>
<gene>
    <name evidence="1" type="ORF">E0E05_01740</name>
</gene>
<dbReference type="KEGG" id="rpod:E0E05_01740"/>
<dbReference type="InterPro" id="IPR010642">
    <property type="entry name" value="Invasion_prot_B"/>
</dbReference>
<organism evidence="1 2">
    <name type="scientific">Roseitalea porphyridii</name>
    <dbReference type="NCBI Taxonomy" id="1852022"/>
    <lineage>
        <taxon>Bacteria</taxon>
        <taxon>Pseudomonadati</taxon>
        <taxon>Pseudomonadota</taxon>
        <taxon>Alphaproteobacteria</taxon>
        <taxon>Hyphomicrobiales</taxon>
        <taxon>Ahrensiaceae</taxon>
        <taxon>Roseitalea</taxon>
    </lineage>
</organism>
<proteinExistence type="predicted"/>
<accession>A0A4P6UW35</accession>
<evidence type="ECO:0008006" key="3">
    <source>
        <dbReference type="Google" id="ProtNLM"/>
    </source>
</evidence>
<keyword evidence="2" id="KW-1185">Reference proteome</keyword>
<dbReference type="InterPro" id="IPR038696">
    <property type="entry name" value="IalB_sf"/>
</dbReference>
<dbReference type="Proteomes" id="UP000293719">
    <property type="component" value="Chromosome"/>
</dbReference>
<dbReference type="Pfam" id="PF06776">
    <property type="entry name" value="IalB"/>
    <property type="match status" value="1"/>
</dbReference>